<feature type="signal peptide" evidence="2">
    <location>
        <begin position="1"/>
        <end position="21"/>
    </location>
</feature>
<dbReference type="InterPro" id="IPR008979">
    <property type="entry name" value="Galactose-bd-like_sf"/>
</dbReference>
<feature type="domain" description="Sialate O-acetylesterase" evidence="3">
    <location>
        <begin position="105"/>
        <end position="234"/>
    </location>
</feature>
<dbReference type="SUPFAM" id="SSF49785">
    <property type="entry name" value="Galactose-binding domain-like"/>
    <property type="match status" value="1"/>
</dbReference>
<dbReference type="PANTHER" id="PTHR22901:SF0">
    <property type="entry name" value="SIALATE O-ACETYLESTERASE"/>
    <property type="match status" value="1"/>
</dbReference>
<dbReference type="Proteomes" id="UP000321291">
    <property type="component" value="Chromosome"/>
</dbReference>
<dbReference type="Pfam" id="PF03629">
    <property type="entry name" value="SASA"/>
    <property type="match status" value="2"/>
</dbReference>
<dbReference type="PANTHER" id="PTHR22901">
    <property type="entry name" value="SIALATE O-ACETYLESTERASE"/>
    <property type="match status" value="1"/>
</dbReference>
<evidence type="ECO:0000256" key="1">
    <source>
        <dbReference type="ARBA" id="ARBA00022801"/>
    </source>
</evidence>
<dbReference type="InterPro" id="IPR005181">
    <property type="entry name" value="SASA"/>
</dbReference>
<proteinExistence type="predicted"/>
<evidence type="ECO:0000313" key="5">
    <source>
        <dbReference type="Proteomes" id="UP000321291"/>
    </source>
</evidence>
<gene>
    <name evidence="4" type="ORF">FSB73_07300</name>
</gene>
<dbReference type="KEGG" id="agi:FSB73_07300"/>
<dbReference type="SUPFAM" id="SSF52266">
    <property type="entry name" value="SGNH hydrolase"/>
    <property type="match status" value="1"/>
</dbReference>
<protein>
    <submittedName>
        <fullName evidence="4">Sialate O-acetylesterase</fullName>
    </submittedName>
</protein>
<dbReference type="GO" id="GO:0001681">
    <property type="term" value="F:sialate O-acetylesterase activity"/>
    <property type="evidence" value="ECO:0007669"/>
    <property type="project" value="InterPro"/>
</dbReference>
<evidence type="ECO:0000256" key="2">
    <source>
        <dbReference type="SAM" id="SignalP"/>
    </source>
</evidence>
<dbReference type="InterPro" id="IPR039329">
    <property type="entry name" value="SIAE"/>
</dbReference>
<dbReference type="Gene3D" id="3.40.50.1110">
    <property type="entry name" value="SGNH hydrolase"/>
    <property type="match status" value="2"/>
</dbReference>
<sequence length="659" mass="73424">MNKKFKYLLFIALGYSASTFGQIVMPKIFNDNMVLQRDQPLKIWGSASKGESVQVSFHGHSIKTTANNEGKWAVTFKAMPYGGPFQMKIKGKTNSIEFKNILLGDIWICGGQSNMEFPISGWTNVKNYKEEIASANHPNIRLFTVEKDIRTTPAAEIKGGKWEQCSPATISPFSAVGYFFGRDLYNKLHVPIGLINSNWGGTDIETWISRSSLDTSKEYKNAVSSLPQLSLDSLRAIQQSELLNTVKKLQGGLPKKADIAQWRNPQFNNKQWPTMQLPGVWEDQQLGKNFDGQVWFRKEITIDAISNKDTATLSLCMIDDNDETYINGVKIGSTEGYNVMRSYKIKPGILHTGKNTIIIHVTDGGGNGGVYGSSKDLNLNFNNTTINLSGPWTFQVAAINLGGGSFGPNSYPSLLYNAMINPLIKFKIKGVIWYQGENNAIRGYQYRKAMPLLIKDWRNHWKEGNFPFYFVQISTYNANNGNSNKGSAWAELRESQTKTLSKVPNVGMAVTTDIGDPNNIHPTNKQDVGKRLTALALKNTYHFNITASGPMYKSMQVHGNKIILSFSDIGHGLYIKGSTLNGFEIAGKDRHFYPAQATLTGQNVMVHSDKVNSPVAVRYGWADDASAANLYNKDLFPAVPFRTDTWPAITKDIKYHIAL</sequence>
<feature type="domain" description="Sialate O-acetylesterase" evidence="3">
    <location>
        <begin position="414"/>
        <end position="533"/>
    </location>
</feature>
<dbReference type="OrthoDB" id="9816001at2"/>
<evidence type="ECO:0000313" key="4">
    <source>
        <dbReference type="EMBL" id="QEC71505.1"/>
    </source>
</evidence>
<keyword evidence="2" id="KW-0732">Signal</keyword>
<organism evidence="4 5">
    <name type="scientific">Arachidicoccus ginsenosidivorans</name>
    <dbReference type="NCBI Taxonomy" id="496057"/>
    <lineage>
        <taxon>Bacteria</taxon>
        <taxon>Pseudomonadati</taxon>
        <taxon>Bacteroidota</taxon>
        <taxon>Chitinophagia</taxon>
        <taxon>Chitinophagales</taxon>
        <taxon>Chitinophagaceae</taxon>
        <taxon>Arachidicoccus</taxon>
    </lineage>
</organism>
<dbReference type="InterPro" id="IPR036514">
    <property type="entry name" value="SGNH_hydro_sf"/>
</dbReference>
<keyword evidence="5" id="KW-1185">Reference proteome</keyword>
<accession>A0A5B8VKL7</accession>
<dbReference type="EMBL" id="CP042434">
    <property type="protein sequence ID" value="QEC71505.1"/>
    <property type="molecule type" value="Genomic_DNA"/>
</dbReference>
<dbReference type="RefSeq" id="WP_146780883.1">
    <property type="nucleotide sequence ID" value="NZ_CP042434.1"/>
</dbReference>
<reference evidence="4 5" key="1">
    <citation type="journal article" date="2017" name="Int. J. Syst. Evol. Microbiol.">
        <title>Arachidicoccus ginsenosidivorans sp. nov., with ginsenoside-converting activity isolated from ginseng cultivating soil.</title>
        <authorList>
            <person name="Siddiqi M.Z."/>
            <person name="Aslam Z."/>
            <person name="Im W.T."/>
        </authorList>
    </citation>
    <scope>NUCLEOTIDE SEQUENCE [LARGE SCALE GENOMIC DNA]</scope>
    <source>
        <strain evidence="4 5">Gsoil 809</strain>
    </source>
</reference>
<dbReference type="GO" id="GO:0005975">
    <property type="term" value="P:carbohydrate metabolic process"/>
    <property type="evidence" value="ECO:0007669"/>
    <property type="project" value="TreeGrafter"/>
</dbReference>
<dbReference type="AlphaFoldDB" id="A0A5B8VKL7"/>
<keyword evidence="1" id="KW-0378">Hydrolase</keyword>
<name>A0A5B8VKL7_9BACT</name>
<feature type="chain" id="PRO_5022938085" evidence="2">
    <location>
        <begin position="22"/>
        <end position="659"/>
    </location>
</feature>
<evidence type="ECO:0000259" key="3">
    <source>
        <dbReference type="Pfam" id="PF03629"/>
    </source>
</evidence>